<evidence type="ECO:0000256" key="1">
    <source>
        <dbReference type="PROSITE-ProRule" id="PRU00742"/>
    </source>
</evidence>
<reference evidence="2 3" key="1">
    <citation type="submission" date="2018-10" db="EMBL/GenBank/DDBJ databases">
        <title>Sinomicrobium pectinilyticum sp. nov., a pectinase-producing bacterium isolated from alkaline and saline soil, and emended description of the genus Sinomicrobium.</title>
        <authorList>
            <person name="Cheng B."/>
            <person name="Li C."/>
            <person name="Lai Q."/>
            <person name="Du M."/>
            <person name="Shao Z."/>
            <person name="Xu P."/>
            <person name="Yang C."/>
        </authorList>
    </citation>
    <scope>NUCLEOTIDE SEQUENCE [LARGE SCALE GENOMIC DNA]</scope>
    <source>
        <strain evidence="2 3">5DNS001</strain>
    </source>
</reference>
<dbReference type="RefSeq" id="WP_123217076.1">
    <property type="nucleotide sequence ID" value="NZ_RJTM01000108.1"/>
</dbReference>
<dbReference type="InterPro" id="IPR023696">
    <property type="entry name" value="Ureohydrolase_dom_sf"/>
</dbReference>
<dbReference type="SUPFAM" id="SSF52768">
    <property type="entry name" value="Arginase/deacetylase"/>
    <property type="match status" value="1"/>
</dbReference>
<name>A0A3N0E553_SINP1</name>
<dbReference type="CDD" id="cd09988">
    <property type="entry name" value="Formimidoylglutamase"/>
    <property type="match status" value="1"/>
</dbReference>
<evidence type="ECO:0000313" key="3">
    <source>
        <dbReference type="Proteomes" id="UP000267469"/>
    </source>
</evidence>
<dbReference type="Proteomes" id="UP000267469">
    <property type="component" value="Unassembled WGS sequence"/>
</dbReference>
<gene>
    <name evidence="2" type="ORF">ED312_16260</name>
</gene>
<keyword evidence="3" id="KW-1185">Reference proteome</keyword>
<dbReference type="Gene3D" id="3.40.800.10">
    <property type="entry name" value="Ureohydrolase domain"/>
    <property type="match status" value="1"/>
</dbReference>
<dbReference type="Pfam" id="PF00491">
    <property type="entry name" value="Arginase"/>
    <property type="match status" value="1"/>
</dbReference>
<dbReference type="EMBL" id="RJTM01000108">
    <property type="protein sequence ID" value="RNL82960.1"/>
    <property type="molecule type" value="Genomic_DNA"/>
</dbReference>
<dbReference type="PROSITE" id="PS51409">
    <property type="entry name" value="ARGINASE_2"/>
    <property type="match status" value="1"/>
</dbReference>
<dbReference type="OrthoDB" id="931936at2"/>
<comment type="caution">
    <text evidence="2">The sequence shown here is derived from an EMBL/GenBank/DDBJ whole genome shotgun (WGS) entry which is preliminary data.</text>
</comment>
<dbReference type="AlphaFoldDB" id="A0A3N0E553"/>
<comment type="similarity">
    <text evidence="1">Belongs to the arginase family.</text>
</comment>
<dbReference type="GO" id="GO:0046872">
    <property type="term" value="F:metal ion binding"/>
    <property type="evidence" value="ECO:0007669"/>
    <property type="project" value="InterPro"/>
</dbReference>
<protein>
    <submittedName>
        <fullName evidence="2">Arginase</fullName>
    </submittedName>
</protein>
<evidence type="ECO:0000313" key="2">
    <source>
        <dbReference type="EMBL" id="RNL82960.1"/>
    </source>
</evidence>
<organism evidence="2 3">
    <name type="scientific">Sinomicrobium pectinilyticum</name>
    <dbReference type="NCBI Taxonomy" id="1084421"/>
    <lineage>
        <taxon>Bacteria</taxon>
        <taxon>Pseudomonadati</taxon>
        <taxon>Bacteroidota</taxon>
        <taxon>Flavobacteriia</taxon>
        <taxon>Flavobacteriales</taxon>
        <taxon>Flavobacteriaceae</taxon>
        <taxon>Sinomicrobium</taxon>
    </lineage>
</organism>
<accession>A0A3N0E553</accession>
<dbReference type="GO" id="GO:0016813">
    <property type="term" value="F:hydrolase activity, acting on carbon-nitrogen (but not peptide) bonds, in linear amidines"/>
    <property type="evidence" value="ECO:0007669"/>
    <property type="project" value="UniProtKB-ARBA"/>
</dbReference>
<dbReference type="InterPro" id="IPR006035">
    <property type="entry name" value="Ureohydrolase"/>
</dbReference>
<sequence length="386" mass="43984">MDFEFLSPVSTVVLAHSQLLSRQTIGKYMSIHTEKDGFPELDDVQLAIIGVNETRNASIQTMDRPDLNEIRIQLYQLFTGNWGSNIADLGNIEPGETVEDTYFAVKTVVEHLVKNHTVPIIIGGSQDITYATYRAFDKLEQMVNVVAVDSKFDFGSSEELISSNSYMSKIIVEQPNNLFNFCNLGYQTYFNAQEEIDLMEKLFFDAYRLGAVTGDITLAEPVFRDADVVSVDMTAVRAADLGNAPDTYPNGFDGREICAIARYAGISDKVSVFGIYENRNTRMNAQLAAQVLWYFMEGYNFRKKDYPFIGTESYEKYIVPMEDQELCFYKSDISGRWWIEVPILGEMNNKLKRHTLLPCTHKDYLDACNEVVPERWWKAYKKTALG</sequence>
<proteinExistence type="inferred from homology"/>